<dbReference type="PANTHER" id="PTHR48100:SF1">
    <property type="entry name" value="HISTIDINE PHOSPHATASE FAMILY PROTEIN-RELATED"/>
    <property type="match status" value="1"/>
</dbReference>
<reference evidence="1 2" key="1">
    <citation type="submission" date="2023-07" db="EMBL/GenBank/DDBJ databases">
        <title>Sorghum-associated microbial communities from plants grown in Nebraska, USA.</title>
        <authorList>
            <person name="Schachtman D."/>
        </authorList>
    </citation>
    <scope>NUCLEOTIDE SEQUENCE [LARGE SCALE GENOMIC DNA]</scope>
    <source>
        <strain evidence="1 2">4249</strain>
    </source>
</reference>
<dbReference type="SMART" id="SM00855">
    <property type="entry name" value="PGAM"/>
    <property type="match status" value="1"/>
</dbReference>
<dbReference type="InterPro" id="IPR013078">
    <property type="entry name" value="His_Pase_superF_clade-1"/>
</dbReference>
<protein>
    <submittedName>
        <fullName evidence="1">Broad specificity phosphatase PhoE</fullName>
    </submittedName>
</protein>
<dbReference type="InterPro" id="IPR029033">
    <property type="entry name" value="His_PPase_superfam"/>
</dbReference>
<organism evidence="1 2">
    <name type="scientific">Hydrogenophaga palleronii</name>
    <dbReference type="NCBI Taxonomy" id="65655"/>
    <lineage>
        <taxon>Bacteria</taxon>
        <taxon>Pseudomonadati</taxon>
        <taxon>Pseudomonadota</taxon>
        <taxon>Betaproteobacteria</taxon>
        <taxon>Burkholderiales</taxon>
        <taxon>Comamonadaceae</taxon>
        <taxon>Hydrogenophaga</taxon>
    </lineage>
</organism>
<dbReference type="EMBL" id="JAVDWU010000005">
    <property type="protein sequence ID" value="MDR7150714.1"/>
    <property type="molecule type" value="Genomic_DNA"/>
</dbReference>
<dbReference type="InterPro" id="IPR050275">
    <property type="entry name" value="PGM_Phosphatase"/>
</dbReference>
<gene>
    <name evidence="1" type="ORF">J2W49_002677</name>
</gene>
<evidence type="ECO:0000313" key="2">
    <source>
        <dbReference type="Proteomes" id="UP001265700"/>
    </source>
</evidence>
<comment type="caution">
    <text evidence="1">The sequence shown here is derived from an EMBL/GenBank/DDBJ whole genome shotgun (WGS) entry which is preliminary data.</text>
</comment>
<sequence>MGTLYLVRHGQASFGAEDYDQLSERGRQQSVQLGRYWAARGVVFDAVITGTLRRHEQTWAGIAEGAGLDTSAQPWPGLNEYDSEAVIRAIYPHELAKPRHAAEAPELFRQHFRLLRDGLAQWMAGTVSPRGMPSYEAFVQGVTSALDHVRTHHVDRKVLIVSSGGPIATAVGHVLGLSPERTIDLNMRIRNSAVTEFQFSAKRHTLLTYNALPHLDGPDFADWITYA</sequence>
<dbReference type="Proteomes" id="UP001265700">
    <property type="component" value="Unassembled WGS sequence"/>
</dbReference>
<dbReference type="CDD" id="cd07067">
    <property type="entry name" value="HP_PGM_like"/>
    <property type="match status" value="1"/>
</dbReference>
<evidence type="ECO:0000313" key="1">
    <source>
        <dbReference type="EMBL" id="MDR7150714.1"/>
    </source>
</evidence>
<dbReference type="PANTHER" id="PTHR48100">
    <property type="entry name" value="BROAD-SPECIFICITY PHOSPHATASE YOR283W-RELATED"/>
    <property type="match status" value="1"/>
</dbReference>
<dbReference type="Gene3D" id="3.40.50.1240">
    <property type="entry name" value="Phosphoglycerate mutase-like"/>
    <property type="match status" value="1"/>
</dbReference>
<keyword evidence="2" id="KW-1185">Reference proteome</keyword>
<dbReference type="RefSeq" id="WP_310316696.1">
    <property type="nucleotide sequence ID" value="NZ_JAVDWU010000005.1"/>
</dbReference>
<accession>A0ABU1WNT8</accession>
<name>A0ABU1WNT8_9BURK</name>
<proteinExistence type="predicted"/>
<dbReference type="SUPFAM" id="SSF53254">
    <property type="entry name" value="Phosphoglycerate mutase-like"/>
    <property type="match status" value="1"/>
</dbReference>
<dbReference type="Pfam" id="PF00300">
    <property type="entry name" value="His_Phos_1"/>
    <property type="match status" value="1"/>
</dbReference>